<dbReference type="Proteomes" id="UP000482800">
    <property type="component" value="Unassembled WGS sequence"/>
</dbReference>
<evidence type="ECO:0000313" key="2">
    <source>
        <dbReference type="Proteomes" id="UP000482800"/>
    </source>
</evidence>
<evidence type="ECO:0008006" key="3">
    <source>
        <dbReference type="Google" id="ProtNLM"/>
    </source>
</evidence>
<comment type="caution">
    <text evidence="1">The sequence shown here is derived from an EMBL/GenBank/DDBJ whole genome shotgun (WGS) entry which is preliminary data.</text>
</comment>
<dbReference type="InterPro" id="IPR029058">
    <property type="entry name" value="AB_hydrolase_fold"/>
</dbReference>
<organism evidence="1 2">
    <name type="scientific">Phytohabitans houttuyneae</name>
    <dbReference type="NCBI Taxonomy" id="1076126"/>
    <lineage>
        <taxon>Bacteria</taxon>
        <taxon>Bacillati</taxon>
        <taxon>Actinomycetota</taxon>
        <taxon>Actinomycetes</taxon>
        <taxon>Micromonosporales</taxon>
        <taxon>Micromonosporaceae</taxon>
    </lineage>
</organism>
<reference evidence="1 2" key="2">
    <citation type="submission" date="2020-03" db="EMBL/GenBank/DDBJ databases">
        <authorList>
            <person name="Ichikawa N."/>
            <person name="Kimura A."/>
            <person name="Kitahashi Y."/>
            <person name="Uohara A."/>
        </authorList>
    </citation>
    <scope>NUCLEOTIDE SEQUENCE [LARGE SCALE GENOMIC DNA]</scope>
    <source>
        <strain evidence="1 2">NBRC 108639</strain>
    </source>
</reference>
<protein>
    <recommendedName>
        <fullName evidence="3">Peptidase S9 prolyl oligopeptidase catalytic domain-containing protein</fullName>
    </recommendedName>
</protein>
<name>A0A6V8KWR7_9ACTN</name>
<reference evidence="1 2" key="1">
    <citation type="submission" date="2020-03" db="EMBL/GenBank/DDBJ databases">
        <title>Whole genome shotgun sequence of Phytohabitans houttuyneae NBRC 108639.</title>
        <authorList>
            <person name="Komaki H."/>
            <person name="Tamura T."/>
        </authorList>
    </citation>
    <scope>NUCLEOTIDE SEQUENCE [LARGE SCALE GENOMIC DNA]</scope>
    <source>
        <strain evidence="1 2">NBRC 108639</strain>
    </source>
</reference>
<dbReference type="AlphaFoldDB" id="A0A6V8KWR7"/>
<evidence type="ECO:0000313" key="1">
    <source>
        <dbReference type="EMBL" id="GFJ86296.1"/>
    </source>
</evidence>
<dbReference type="RefSeq" id="WP_173072065.1">
    <property type="nucleotide sequence ID" value="NZ_BAABGO010000002.1"/>
</dbReference>
<accession>A0A6V8KWR7</accession>
<dbReference type="EMBL" id="BLPF01000005">
    <property type="protein sequence ID" value="GFJ86296.1"/>
    <property type="molecule type" value="Genomic_DNA"/>
</dbReference>
<dbReference type="Gene3D" id="3.40.50.1820">
    <property type="entry name" value="alpha/beta hydrolase"/>
    <property type="match status" value="1"/>
</dbReference>
<sequence>MRSASLDAGGNEVIAANVPEHSHAGIQCWWAGDSIARYFVSDARRMLDYRAARPEVDPARIGAAGNSGGGTLTCWLTLVEPRLAAAVPSCFITAREHYQRSGQAQDPEQIIPGGALHGLDHEDFLIAMALLDGDTAQGDDRATARDGLLDLLFVYLLRTWFAEYHDAAGWGRALLTPHRPTVH</sequence>
<keyword evidence="2" id="KW-1185">Reference proteome</keyword>
<dbReference type="SUPFAM" id="SSF53474">
    <property type="entry name" value="alpha/beta-Hydrolases"/>
    <property type="match status" value="1"/>
</dbReference>
<proteinExistence type="predicted"/>
<gene>
    <name evidence="1" type="ORF">Phou_104760</name>
</gene>